<name>A0A645DZQ9_9ZZZZ</name>
<gene>
    <name evidence="1" type="ORF">SDC9_141246</name>
</gene>
<protein>
    <submittedName>
        <fullName evidence="1">Uncharacterized protein</fullName>
    </submittedName>
</protein>
<comment type="caution">
    <text evidence="1">The sequence shown here is derived from an EMBL/GenBank/DDBJ whole genome shotgun (WGS) entry which is preliminary data.</text>
</comment>
<organism evidence="1">
    <name type="scientific">bioreactor metagenome</name>
    <dbReference type="NCBI Taxonomy" id="1076179"/>
    <lineage>
        <taxon>unclassified sequences</taxon>
        <taxon>metagenomes</taxon>
        <taxon>ecological metagenomes</taxon>
    </lineage>
</organism>
<sequence>MLAGWSRQENGYTWTDGKEASMLFDVQNAEDKNLLLQIRAFAYLGGGLPCQTVDVYANEIKTASWKITNEAWHEAEIPYTAAGNGLIKIKLTISDPTSPKEIGKSTDERKLGIAVKELIISVKD</sequence>
<dbReference type="AlphaFoldDB" id="A0A645DZQ9"/>
<dbReference type="EMBL" id="VSSQ01040793">
    <property type="protein sequence ID" value="MPM94103.1"/>
    <property type="molecule type" value="Genomic_DNA"/>
</dbReference>
<evidence type="ECO:0000313" key="1">
    <source>
        <dbReference type="EMBL" id="MPM94103.1"/>
    </source>
</evidence>
<accession>A0A645DZQ9</accession>
<proteinExistence type="predicted"/>
<reference evidence="1" key="1">
    <citation type="submission" date="2019-08" db="EMBL/GenBank/DDBJ databases">
        <authorList>
            <person name="Kucharzyk K."/>
            <person name="Murdoch R.W."/>
            <person name="Higgins S."/>
            <person name="Loffler F."/>
        </authorList>
    </citation>
    <scope>NUCLEOTIDE SEQUENCE</scope>
</reference>